<dbReference type="OrthoDB" id="6755574at2759"/>
<accession>A0A9F2KTN0</accession>
<evidence type="ECO:0000313" key="10">
    <source>
        <dbReference type="Proteomes" id="UP000695026"/>
    </source>
</evidence>
<dbReference type="InterPro" id="IPR001254">
    <property type="entry name" value="Trypsin_dom"/>
</dbReference>
<dbReference type="InterPro" id="IPR001314">
    <property type="entry name" value="Peptidase_S1A"/>
</dbReference>
<evidence type="ECO:0000256" key="5">
    <source>
        <dbReference type="ARBA" id="ARBA00022825"/>
    </source>
</evidence>
<dbReference type="GO" id="GO:0035821">
    <property type="term" value="P:modulation of process of another organism"/>
    <property type="evidence" value="ECO:0007669"/>
    <property type="project" value="UniProtKB-ARBA"/>
</dbReference>
<dbReference type="InterPro" id="IPR033116">
    <property type="entry name" value="TRYPSIN_SER"/>
</dbReference>
<evidence type="ECO:0000256" key="7">
    <source>
        <dbReference type="RuleBase" id="RU363034"/>
    </source>
</evidence>
<dbReference type="GO" id="GO:0004252">
    <property type="term" value="F:serine-type endopeptidase activity"/>
    <property type="evidence" value="ECO:0007669"/>
    <property type="project" value="InterPro"/>
</dbReference>
<dbReference type="SUPFAM" id="SSF50494">
    <property type="entry name" value="Trypsin-like serine proteases"/>
    <property type="match status" value="1"/>
</dbReference>
<dbReference type="InterPro" id="IPR009003">
    <property type="entry name" value="Peptidase_S1_PA"/>
</dbReference>
<dbReference type="GO" id="GO:0005576">
    <property type="term" value="C:extracellular region"/>
    <property type="evidence" value="ECO:0007669"/>
    <property type="project" value="UniProtKB-ARBA"/>
</dbReference>
<reference evidence="11" key="1">
    <citation type="submission" date="2025-08" db="UniProtKB">
        <authorList>
            <consortium name="RefSeq"/>
        </authorList>
    </citation>
    <scope>IDENTIFICATION</scope>
    <source>
        <tissue evidence="11">Liver</tissue>
    </source>
</reference>
<evidence type="ECO:0000256" key="1">
    <source>
        <dbReference type="ARBA" id="ARBA00009228"/>
    </source>
</evidence>
<keyword evidence="3 8" id="KW-0732">Signal</keyword>
<dbReference type="PROSITE" id="PS50240">
    <property type="entry name" value="TRYPSIN_DOM"/>
    <property type="match status" value="1"/>
</dbReference>
<dbReference type="Pfam" id="PF00089">
    <property type="entry name" value="Trypsin"/>
    <property type="match status" value="1"/>
</dbReference>
<evidence type="ECO:0000256" key="4">
    <source>
        <dbReference type="ARBA" id="ARBA00022801"/>
    </source>
</evidence>
<dbReference type="AlphaFoldDB" id="A0A9F2KTN0"/>
<dbReference type="GO" id="GO:0006508">
    <property type="term" value="P:proteolysis"/>
    <property type="evidence" value="ECO:0007669"/>
    <property type="project" value="UniProtKB-KW"/>
</dbReference>
<dbReference type="InterPro" id="IPR043504">
    <property type="entry name" value="Peptidase_S1_PA_chymotrypsin"/>
</dbReference>
<proteinExistence type="inferred from homology"/>
<dbReference type="GeneID" id="103049382"/>
<dbReference type="PANTHER" id="PTHR24271">
    <property type="entry name" value="KALLIKREIN-RELATED"/>
    <property type="match status" value="1"/>
</dbReference>
<feature type="domain" description="Peptidase S1" evidence="9">
    <location>
        <begin position="27"/>
        <end position="252"/>
    </location>
</feature>
<gene>
    <name evidence="11" type="primary">LOC103049382</name>
</gene>
<evidence type="ECO:0000256" key="2">
    <source>
        <dbReference type="ARBA" id="ARBA00022670"/>
    </source>
</evidence>
<dbReference type="KEGG" id="pbi:103049382"/>
<dbReference type="PRINTS" id="PR00722">
    <property type="entry name" value="CHYMOTRYPSIN"/>
</dbReference>
<dbReference type="PANTHER" id="PTHR24271:SF52">
    <property type="entry name" value="GRANZYME K"/>
    <property type="match status" value="1"/>
</dbReference>
<comment type="similarity">
    <text evidence="1">Belongs to the peptidase S1 family. Snake venom subfamily.</text>
</comment>
<dbReference type="RefSeq" id="XP_007421399.1">
    <property type="nucleotide sequence ID" value="XM_007421337.3"/>
</dbReference>
<evidence type="ECO:0000259" key="9">
    <source>
        <dbReference type="PROSITE" id="PS50240"/>
    </source>
</evidence>
<evidence type="ECO:0000256" key="6">
    <source>
        <dbReference type="ARBA" id="ARBA00023157"/>
    </source>
</evidence>
<name>A0A9F2KTN0_PYTBI</name>
<keyword evidence="2 7" id="KW-0645">Protease</keyword>
<protein>
    <submittedName>
        <fullName evidence="11">Granzyme A-like</fullName>
    </submittedName>
</protein>
<feature type="signal peptide" evidence="8">
    <location>
        <begin position="1"/>
        <end position="24"/>
    </location>
</feature>
<dbReference type="CDD" id="cd00190">
    <property type="entry name" value="Tryp_SPc"/>
    <property type="match status" value="1"/>
</dbReference>
<evidence type="ECO:0000256" key="8">
    <source>
        <dbReference type="SAM" id="SignalP"/>
    </source>
</evidence>
<dbReference type="FunFam" id="2.40.10.10:FF:000120">
    <property type="entry name" value="Putative serine protease"/>
    <property type="match status" value="1"/>
</dbReference>
<dbReference type="PROSITE" id="PS00135">
    <property type="entry name" value="TRYPSIN_SER"/>
    <property type="match status" value="1"/>
</dbReference>
<dbReference type="PROSITE" id="PS00134">
    <property type="entry name" value="TRYPSIN_HIS"/>
    <property type="match status" value="1"/>
</dbReference>
<dbReference type="InterPro" id="IPR018114">
    <property type="entry name" value="TRYPSIN_HIS"/>
</dbReference>
<dbReference type="Proteomes" id="UP000695026">
    <property type="component" value="Unplaced"/>
</dbReference>
<keyword evidence="10" id="KW-1185">Reference proteome</keyword>
<feature type="chain" id="PRO_5039904542" evidence="8">
    <location>
        <begin position="25"/>
        <end position="255"/>
    </location>
</feature>
<keyword evidence="6" id="KW-1015">Disulfide bond</keyword>
<keyword evidence="5 7" id="KW-0720">Serine protease</keyword>
<dbReference type="Gene3D" id="2.40.10.10">
    <property type="entry name" value="Trypsin-like serine proteases"/>
    <property type="match status" value="2"/>
</dbReference>
<keyword evidence="4 7" id="KW-0378">Hydrolase</keyword>
<evidence type="ECO:0000313" key="11">
    <source>
        <dbReference type="RefSeq" id="XP_007421399.1"/>
    </source>
</evidence>
<sequence length="255" mass="28065">MMVLLLGLWFSVAIFLLGIPRDHCTQIVGGNESIPHSRPFMAKIKGKTLCGGTLIKPNWVLTAAHCEVTPSTQVILGIHSEKDKTKQFFKVIKHIPHPCYDNDKKENDIMLLQLNKRAKRNKNVNFIKLPQVYNDLKAGTPCLVAGWGITQSGTKTPSDVLREVNVSVIERSICNDKSHYNRQPLVTMNMVCAGDKKGGKDSCSGDSGGPLICNGVQRAIVSFGKGCGNPRYPGVYTLLTDKYIRWIKSIIGGSL</sequence>
<dbReference type="OMA" id="MAHVESK"/>
<evidence type="ECO:0000256" key="3">
    <source>
        <dbReference type="ARBA" id="ARBA00022729"/>
    </source>
</evidence>
<organism evidence="10 11">
    <name type="scientific">Python bivittatus</name>
    <name type="common">Burmese python</name>
    <name type="synonym">Python molurus bivittatus</name>
    <dbReference type="NCBI Taxonomy" id="176946"/>
    <lineage>
        <taxon>Eukaryota</taxon>
        <taxon>Metazoa</taxon>
        <taxon>Chordata</taxon>
        <taxon>Craniata</taxon>
        <taxon>Vertebrata</taxon>
        <taxon>Euteleostomi</taxon>
        <taxon>Lepidosauria</taxon>
        <taxon>Squamata</taxon>
        <taxon>Bifurcata</taxon>
        <taxon>Unidentata</taxon>
        <taxon>Episquamata</taxon>
        <taxon>Toxicofera</taxon>
        <taxon>Serpentes</taxon>
        <taxon>Henophidia</taxon>
        <taxon>Pythonidae</taxon>
        <taxon>Python</taxon>
    </lineage>
</organism>
<dbReference type="SMART" id="SM00020">
    <property type="entry name" value="Tryp_SPc"/>
    <property type="match status" value="1"/>
</dbReference>